<evidence type="ECO:0000256" key="2">
    <source>
        <dbReference type="SAM" id="MobiDB-lite"/>
    </source>
</evidence>
<evidence type="ECO:0000256" key="1">
    <source>
        <dbReference type="ARBA" id="ARBA00010016"/>
    </source>
</evidence>
<evidence type="ECO:0000313" key="4">
    <source>
        <dbReference type="Proteomes" id="UP000026961"/>
    </source>
</evidence>
<dbReference type="GO" id="GO:0005880">
    <property type="term" value="C:nuclear microtubule"/>
    <property type="evidence" value="ECO:0007669"/>
    <property type="project" value="TreeGrafter"/>
</dbReference>
<dbReference type="AlphaFoldDB" id="A0A0E0B333"/>
<sequence>MRRIMVQCIQQELKLHGILKEQIDYLEQWPALEKENSISLFRATEALKASTLRLPVTSGAKADVVALKNAVSSAVDIMQGLGSAVRCMLPKVEDRTYLVSELSVIARQEKAMLDECRELLAMAAKLQYFYNDRAMFFPIVFFGIWKENTQMKWKGKIDAALPDVRAPGLDGEGINPDPEQGKDGSEQHGPDDNNGGRPVLPPHEPLEEGVEVDDDPEGEEELPEERAPRLGAVVDGVGDAGDDADDVEDEQRGGRDEEGGPLEGVELGELVVLVSGGLGRDGEVGIDPGQHLEQALHHREQPQLMTWMASLRSAAGLDDGGTPPSSISVDVTNAADCPNRFSKFICDMSISLSLELVILPGSDTG</sequence>
<organism evidence="3">
    <name type="scientific">Oryza glumipatula</name>
    <dbReference type="NCBI Taxonomy" id="40148"/>
    <lineage>
        <taxon>Eukaryota</taxon>
        <taxon>Viridiplantae</taxon>
        <taxon>Streptophyta</taxon>
        <taxon>Embryophyta</taxon>
        <taxon>Tracheophyta</taxon>
        <taxon>Spermatophyta</taxon>
        <taxon>Magnoliopsida</taxon>
        <taxon>Liliopsida</taxon>
        <taxon>Poales</taxon>
        <taxon>Poaceae</taxon>
        <taxon>BOP clade</taxon>
        <taxon>Oryzoideae</taxon>
        <taxon>Oryzeae</taxon>
        <taxon>Oryzinae</taxon>
        <taxon>Oryza</taxon>
    </lineage>
</organism>
<dbReference type="EnsemblPlants" id="OGLUM09G11060.1">
    <property type="protein sequence ID" value="OGLUM09G11060.1"/>
    <property type="gene ID" value="OGLUM09G11060"/>
</dbReference>
<feature type="compositionally biased region" description="Basic and acidic residues" evidence="2">
    <location>
        <begin position="179"/>
        <end position="191"/>
    </location>
</feature>
<dbReference type="HOGENOM" id="CLU_759486_0_0_1"/>
<dbReference type="PANTHER" id="PTHR31807:SF55">
    <property type="entry name" value="OS09G0422600 PROTEIN"/>
    <property type="match status" value="1"/>
</dbReference>
<keyword evidence="4" id="KW-1185">Reference proteome</keyword>
<dbReference type="Proteomes" id="UP000026961">
    <property type="component" value="Chromosome 9"/>
</dbReference>
<comment type="similarity">
    <text evidence="1">Belongs to the QWRF family.</text>
</comment>
<feature type="region of interest" description="Disordered" evidence="2">
    <location>
        <begin position="164"/>
        <end position="264"/>
    </location>
</feature>
<name>A0A0E0B333_9ORYZ</name>
<dbReference type="InterPro" id="IPR007573">
    <property type="entry name" value="QWRF"/>
</dbReference>
<proteinExistence type="inferred from homology"/>
<accession>A0A0E0B333</accession>
<protein>
    <submittedName>
        <fullName evidence="3">Uncharacterized protein</fullName>
    </submittedName>
</protein>
<feature type="compositionally biased region" description="Acidic residues" evidence="2">
    <location>
        <begin position="207"/>
        <end position="223"/>
    </location>
</feature>
<reference evidence="3" key="2">
    <citation type="submission" date="2018-05" db="EMBL/GenBank/DDBJ databases">
        <title>OgluRS3 (Oryza glumaepatula Reference Sequence Version 3).</title>
        <authorList>
            <person name="Zhang J."/>
            <person name="Kudrna D."/>
            <person name="Lee S."/>
            <person name="Talag J."/>
            <person name="Welchert J."/>
            <person name="Wing R.A."/>
        </authorList>
    </citation>
    <scope>NUCLEOTIDE SEQUENCE [LARGE SCALE GENOMIC DNA]</scope>
</reference>
<evidence type="ECO:0000313" key="3">
    <source>
        <dbReference type="EnsemblPlants" id="OGLUM09G11060.1"/>
    </source>
</evidence>
<dbReference type="GO" id="GO:0005737">
    <property type="term" value="C:cytoplasm"/>
    <property type="evidence" value="ECO:0007669"/>
    <property type="project" value="TreeGrafter"/>
</dbReference>
<dbReference type="Pfam" id="PF04484">
    <property type="entry name" value="QWRF"/>
    <property type="match status" value="1"/>
</dbReference>
<reference evidence="3" key="1">
    <citation type="submission" date="2015-04" db="UniProtKB">
        <authorList>
            <consortium name="EnsemblPlants"/>
        </authorList>
    </citation>
    <scope>IDENTIFICATION</scope>
</reference>
<feature type="compositionally biased region" description="Acidic residues" evidence="2">
    <location>
        <begin position="240"/>
        <end position="249"/>
    </location>
</feature>
<dbReference type="GO" id="GO:0008017">
    <property type="term" value="F:microtubule binding"/>
    <property type="evidence" value="ECO:0007669"/>
    <property type="project" value="TreeGrafter"/>
</dbReference>
<dbReference type="PANTHER" id="PTHR31807">
    <property type="entry name" value="AUGMIN FAMILY MEMBER"/>
    <property type="match status" value="1"/>
</dbReference>
<dbReference type="Gramene" id="OGLUM09G11060.1">
    <property type="protein sequence ID" value="OGLUM09G11060.1"/>
    <property type="gene ID" value="OGLUM09G11060"/>
</dbReference>
<dbReference type="GO" id="GO:0051225">
    <property type="term" value="P:spindle assembly"/>
    <property type="evidence" value="ECO:0007669"/>
    <property type="project" value="TreeGrafter"/>
</dbReference>